<keyword evidence="3" id="KW-1185">Reference proteome</keyword>
<protein>
    <submittedName>
        <fullName evidence="2">Uncharacterized protein</fullName>
    </submittedName>
</protein>
<dbReference type="Proteomes" id="UP001500839">
    <property type="component" value="Unassembled WGS sequence"/>
</dbReference>
<gene>
    <name evidence="2" type="ORF">GCM10023353_18180</name>
</gene>
<dbReference type="RefSeq" id="WP_242474408.1">
    <property type="nucleotide sequence ID" value="NZ_BAABKQ010000001.1"/>
</dbReference>
<accession>A0ABP9CSN9</accession>
<organism evidence="2 3">
    <name type="scientific">Tomitella cavernea</name>
    <dbReference type="NCBI Taxonomy" id="1387982"/>
    <lineage>
        <taxon>Bacteria</taxon>
        <taxon>Bacillati</taxon>
        <taxon>Actinomycetota</taxon>
        <taxon>Actinomycetes</taxon>
        <taxon>Mycobacteriales</taxon>
        <taxon>Tomitella</taxon>
    </lineage>
</organism>
<reference evidence="3" key="1">
    <citation type="journal article" date="2019" name="Int. J. Syst. Evol. Microbiol.">
        <title>The Global Catalogue of Microorganisms (GCM) 10K type strain sequencing project: providing services to taxonomists for standard genome sequencing and annotation.</title>
        <authorList>
            <consortium name="The Broad Institute Genomics Platform"/>
            <consortium name="The Broad Institute Genome Sequencing Center for Infectious Disease"/>
            <person name="Wu L."/>
            <person name="Ma J."/>
        </authorList>
    </citation>
    <scope>NUCLEOTIDE SEQUENCE [LARGE SCALE GENOMIC DNA]</scope>
    <source>
        <strain evidence="3">JCM 18542</strain>
    </source>
</reference>
<proteinExistence type="predicted"/>
<evidence type="ECO:0000313" key="2">
    <source>
        <dbReference type="EMBL" id="GAA4813552.1"/>
    </source>
</evidence>
<evidence type="ECO:0000313" key="3">
    <source>
        <dbReference type="Proteomes" id="UP001500839"/>
    </source>
</evidence>
<dbReference type="EMBL" id="BAABKQ010000001">
    <property type="protein sequence ID" value="GAA4813552.1"/>
    <property type="molecule type" value="Genomic_DNA"/>
</dbReference>
<feature type="compositionally biased region" description="Basic and acidic residues" evidence="1">
    <location>
        <begin position="56"/>
        <end position="73"/>
    </location>
</feature>
<feature type="compositionally biased region" description="Basic and acidic residues" evidence="1">
    <location>
        <begin position="1"/>
        <end position="22"/>
    </location>
</feature>
<evidence type="ECO:0000256" key="1">
    <source>
        <dbReference type="SAM" id="MobiDB-lite"/>
    </source>
</evidence>
<name>A0ABP9CSN9_9ACTN</name>
<sequence>MTEEPRSDDARDRERDNEDRSPLDSGDTPTNPEKDTRHRDERLRDLVDRMEEDVEAERRHDDVRGNVGEREETTLVEPDDQAPD</sequence>
<feature type="compositionally biased region" description="Basic and acidic residues" evidence="1">
    <location>
        <begin position="32"/>
        <end position="49"/>
    </location>
</feature>
<comment type="caution">
    <text evidence="2">The sequence shown here is derived from an EMBL/GenBank/DDBJ whole genome shotgun (WGS) entry which is preliminary data.</text>
</comment>
<feature type="region of interest" description="Disordered" evidence="1">
    <location>
        <begin position="1"/>
        <end position="84"/>
    </location>
</feature>